<dbReference type="EMBL" id="WJHE01000870">
    <property type="protein sequence ID" value="MST34148.1"/>
    <property type="molecule type" value="Genomic_DNA"/>
</dbReference>
<feature type="transmembrane region" description="Helical" evidence="1">
    <location>
        <begin position="183"/>
        <end position="203"/>
    </location>
</feature>
<comment type="caution">
    <text evidence="2">The sequence shown here is derived from an EMBL/GenBank/DDBJ whole genome shotgun (WGS) entry which is preliminary data.</text>
</comment>
<feature type="transmembrane region" description="Helical" evidence="1">
    <location>
        <begin position="114"/>
        <end position="132"/>
    </location>
</feature>
<keyword evidence="1" id="KW-1133">Transmembrane helix</keyword>
<name>A0ABW9R0A7_9ACTN</name>
<feature type="transmembrane region" description="Helical" evidence="1">
    <location>
        <begin position="88"/>
        <end position="108"/>
    </location>
</feature>
<evidence type="ECO:0000313" key="3">
    <source>
        <dbReference type="Proteomes" id="UP000437736"/>
    </source>
</evidence>
<accession>A0ABW9R0A7</accession>
<evidence type="ECO:0000256" key="1">
    <source>
        <dbReference type="SAM" id="Phobius"/>
    </source>
</evidence>
<organism evidence="2 3">
    <name type="scientific">Acidiferrimicrobium australe</name>
    <dbReference type="NCBI Taxonomy" id="2664430"/>
    <lineage>
        <taxon>Bacteria</taxon>
        <taxon>Bacillati</taxon>
        <taxon>Actinomycetota</taxon>
        <taxon>Acidimicrobiia</taxon>
        <taxon>Acidimicrobiales</taxon>
        <taxon>Acidimicrobiaceae</taxon>
        <taxon>Acidiferrimicrobium</taxon>
    </lineage>
</organism>
<keyword evidence="3" id="KW-1185">Reference proteome</keyword>
<proteinExistence type="predicted"/>
<feature type="non-terminal residue" evidence="2">
    <location>
        <position position="208"/>
    </location>
</feature>
<sequence length="208" mass="22499">MSTFTLPVGRSDTAAFDTAAFDEPLPRGVGVVWVLVWCNVLTYSPEVSTLVHIPSVVGKALTQGCLVAAAVLALGLNGRGVIRRNTMLLLWSVLAATSLMMSLRLVGVGTTYRGFRLVAFVAVLWLLTRWFGEEEMVFVRLQRRVLLGIVASAALGFALSPSKAFGAHHRLNAVIWGILPTQLAHYSAELAGLTLILWACGLLRRRAA</sequence>
<evidence type="ECO:0000313" key="2">
    <source>
        <dbReference type="EMBL" id="MST34148.1"/>
    </source>
</evidence>
<feature type="transmembrane region" description="Helical" evidence="1">
    <location>
        <begin position="144"/>
        <end position="163"/>
    </location>
</feature>
<feature type="transmembrane region" description="Helical" evidence="1">
    <location>
        <begin position="56"/>
        <end position="76"/>
    </location>
</feature>
<gene>
    <name evidence="2" type="ORF">GHK86_15635</name>
</gene>
<reference evidence="2 3" key="1">
    <citation type="submission" date="2019-11" db="EMBL/GenBank/DDBJ databases">
        <title>Acidiferrimicrobium australis gen. nov., sp. nov., an acidophilic and obligately heterotrophic, member of the Actinobacteria that catalyses dissimilatory oxido- reduction of iron isolated from metal-rich acidic water in Chile.</title>
        <authorList>
            <person name="Gonzalez D."/>
            <person name="Huber K."/>
            <person name="Hedrich S."/>
            <person name="Rojas-Villalobos C."/>
            <person name="Quatrini R."/>
            <person name="Dinamarca M.A."/>
            <person name="Schwarz A."/>
            <person name="Canales C."/>
            <person name="Nancucheo I."/>
        </authorList>
    </citation>
    <scope>NUCLEOTIDE SEQUENCE [LARGE SCALE GENOMIC DNA]</scope>
    <source>
        <strain evidence="2 3">USS-CCA1</strain>
    </source>
</reference>
<keyword evidence="1" id="KW-0812">Transmembrane</keyword>
<keyword evidence="1" id="KW-0472">Membrane</keyword>
<protein>
    <submittedName>
        <fullName evidence="2">Uncharacterized protein</fullName>
    </submittedName>
</protein>
<dbReference type="Proteomes" id="UP000437736">
    <property type="component" value="Unassembled WGS sequence"/>
</dbReference>